<dbReference type="InterPro" id="IPR043128">
    <property type="entry name" value="Rev_trsase/Diguanyl_cyclase"/>
</dbReference>
<dbReference type="FunFam" id="3.10.20.370:FF:000001">
    <property type="entry name" value="Retrovirus-related Pol polyprotein from transposon 17.6-like protein"/>
    <property type="match status" value="1"/>
</dbReference>
<dbReference type="GO" id="GO:0042575">
    <property type="term" value="C:DNA polymerase complex"/>
    <property type="evidence" value="ECO:0007669"/>
    <property type="project" value="UniProtKB-ARBA"/>
</dbReference>
<dbReference type="Pfam" id="PF17921">
    <property type="entry name" value="Integrase_H2C2"/>
    <property type="match status" value="1"/>
</dbReference>
<dbReference type="Proteomes" id="UP000499080">
    <property type="component" value="Unassembled WGS sequence"/>
</dbReference>
<gene>
    <name evidence="9" type="primary">Tf2-9_48</name>
    <name evidence="9" type="ORF">AVEN_50672_1</name>
</gene>
<sequence>KYNSVFAQDIAELGVCDLIEHEIHLTDQIPTRQKPYRVPYNLKPEMKKQINLLLEAGIIQPSKSPFCAPVLLVKKADNSYRLVADLRKLNSKTIPDNFPLPNLTEMIDGLSGAKYFSTLDLTSGFHQMVMHPDHTKYTAIATEFALYEYKRLPFGLKNASASFQRLMNLVLAALPDFSKPFSVFTDASKYALGAVLVQEDETKFHHPISFASRKLSDAETRYSVVEREAMAIVFALNHFKNYLFGKHFTVYSDQQCLSKILKLKDPNSRIARWMLTLQQFDYTVIHKPGRLNQMADYLSRAKYPKEENVSVEQPHINTLELNSSTFVCNSMPVSEIIQKQNSDSYCNNIKNKLKSNFIFSPKSPKFFIKDDLLLCYTNTKNRHSHVAKLVVPQTLVPQILNLAHDNDACAHPGLTRTLKRIKQNYFWHKLYSQVKRYIGSCHSCIQRRGFHKNFKAPIQKIPTADYPFQKVAFDAIGPLVTSKHGNKWIIVMSDYFTRYAEAYALPNIQSSNVARVLIDFISRHGIMQVLYSDRGSNFLSQAMQEVYNKLGISKQQTLSYSPQGNGLVERLNKTLIDSLSHLVSENQEDWCEHLPFALMAFRNACHSTTNESPNFLVYGRDPVMPYHLIFSEKIRSYSDNPSYAQQLVTQMQSAFNLVKQNLEKQADKYEKIKVSLPKNKKIEIGDLVYLHTPRIKIHTSKKLAKLNQGPFRVINKSSPVIFEIQEVNKPANKQKVHLNRLIKVLEREIFPTLESSSDTIDSPAVDAQIDPISDPSNDFVEEYPPPLALPYTDMGDDGQNFVNVLTQSSCVNQNQTRLTIRMKLYLILLMIKIQMTLLPTHQLLQVIKIQAFQILNVFHLSWWEIILQLFHKHKFKITHKNLILII</sequence>
<proteinExistence type="predicted"/>
<dbReference type="CDD" id="cd09274">
    <property type="entry name" value="RNase_HI_RT_Ty3"/>
    <property type="match status" value="1"/>
</dbReference>
<dbReference type="InterPro" id="IPR036397">
    <property type="entry name" value="RNaseH_sf"/>
</dbReference>
<evidence type="ECO:0000313" key="10">
    <source>
        <dbReference type="Proteomes" id="UP000499080"/>
    </source>
</evidence>
<dbReference type="GO" id="GO:0004519">
    <property type="term" value="F:endonuclease activity"/>
    <property type="evidence" value="ECO:0007669"/>
    <property type="project" value="UniProtKB-KW"/>
</dbReference>
<evidence type="ECO:0000256" key="4">
    <source>
        <dbReference type="ARBA" id="ARBA00022722"/>
    </source>
</evidence>
<name>A0A4Y2RAG7_ARAVE</name>
<evidence type="ECO:0000256" key="6">
    <source>
        <dbReference type="ARBA" id="ARBA00022801"/>
    </source>
</evidence>
<dbReference type="Gene3D" id="3.10.10.10">
    <property type="entry name" value="HIV Type 1 Reverse Transcriptase, subunit A, domain 1"/>
    <property type="match status" value="1"/>
</dbReference>
<dbReference type="PANTHER" id="PTHR37984:SF5">
    <property type="entry name" value="PROTEIN NYNRIN-LIKE"/>
    <property type="match status" value="1"/>
</dbReference>
<dbReference type="InterPro" id="IPR012337">
    <property type="entry name" value="RNaseH-like_sf"/>
</dbReference>
<feature type="domain" description="Integrase catalytic" evidence="8">
    <location>
        <begin position="463"/>
        <end position="621"/>
    </location>
</feature>
<evidence type="ECO:0000313" key="9">
    <source>
        <dbReference type="EMBL" id="GBN72757.1"/>
    </source>
</evidence>
<dbReference type="GO" id="GO:0003964">
    <property type="term" value="F:RNA-directed DNA polymerase activity"/>
    <property type="evidence" value="ECO:0007669"/>
    <property type="project" value="UniProtKB-KW"/>
</dbReference>
<dbReference type="EMBL" id="BGPR01143695">
    <property type="protein sequence ID" value="GBN72757.1"/>
    <property type="molecule type" value="Genomic_DNA"/>
</dbReference>
<keyword evidence="10" id="KW-1185">Reference proteome</keyword>
<dbReference type="OrthoDB" id="10030726at2759"/>
<dbReference type="AlphaFoldDB" id="A0A4Y2RAG7"/>
<evidence type="ECO:0000256" key="5">
    <source>
        <dbReference type="ARBA" id="ARBA00022759"/>
    </source>
</evidence>
<dbReference type="CDD" id="cd01647">
    <property type="entry name" value="RT_LTR"/>
    <property type="match status" value="1"/>
</dbReference>
<dbReference type="PROSITE" id="PS50994">
    <property type="entry name" value="INTEGRASE"/>
    <property type="match status" value="1"/>
</dbReference>
<reference evidence="9 10" key="1">
    <citation type="journal article" date="2019" name="Sci. Rep.">
        <title>Orb-weaving spider Araneus ventricosus genome elucidates the spidroin gene catalogue.</title>
        <authorList>
            <person name="Kono N."/>
            <person name="Nakamura H."/>
            <person name="Ohtoshi R."/>
            <person name="Moran D.A.P."/>
            <person name="Shinohara A."/>
            <person name="Yoshida Y."/>
            <person name="Fujiwara M."/>
            <person name="Mori M."/>
            <person name="Tomita M."/>
            <person name="Arakawa K."/>
        </authorList>
    </citation>
    <scope>NUCLEOTIDE SEQUENCE [LARGE SCALE GENOMIC DNA]</scope>
</reference>
<evidence type="ECO:0000256" key="1">
    <source>
        <dbReference type="ARBA" id="ARBA00012493"/>
    </source>
</evidence>
<dbReference type="Gene3D" id="3.30.70.270">
    <property type="match status" value="1"/>
</dbReference>
<evidence type="ECO:0000256" key="2">
    <source>
        <dbReference type="ARBA" id="ARBA00022679"/>
    </source>
</evidence>
<keyword evidence="4" id="KW-0540">Nuclease</keyword>
<dbReference type="InterPro" id="IPR041588">
    <property type="entry name" value="Integrase_H2C2"/>
</dbReference>
<comment type="caution">
    <text evidence="9">The sequence shown here is derived from an EMBL/GenBank/DDBJ whole genome shotgun (WGS) entry which is preliminary data.</text>
</comment>
<dbReference type="FunFam" id="3.30.420.10:FF:000032">
    <property type="entry name" value="Retrovirus-related Pol polyprotein from transposon 297-like Protein"/>
    <property type="match status" value="1"/>
</dbReference>
<dbReference type="GO" id="GO:0003676">
    <property type="term" value="F:nucleic acid binding"/>
    <property type="evidence" value="ECO:0007669"/>
    <property type="project" value="InterPro"/>
</dbReference>
<dbReference type="GO" id="GO:0016787">
    <property type="term" value="F:hydrolase activity"/>
    <property type="evidence" value="ECO:0007669"/>
    <property type="project" value="UniProtKB-KW"/>
</dbReference>
<dbReference type="InterPro" id="IPR054465">
    <property type="entry name" value="Integrase_p58-like_C"/>
</dbReference>
<dbReference type="InterPro" id="IPR050951">
    <property type="entry name" value="Retrovirus_Pol_polyprotein"/>
</dbReference>
<keyword evidence="2" id="KW-0808">Transferase</keyword>
<dbReference type="InterPro" id="IPR001584">
    <property type="entry name" value="Integrase_cat-core"/>
</dbReference>
<dbReference type="Gene3D" id="3.30.420.10">
    <property type="entry name" value="Ribonuclease H-like superfamily/Ribonuclease H"/>
    <property type="match status" value="1"/>
</dbReference>
<organism evidence="9 10">
    <name type="scientific">Araneus ventricosus</name>
    <name type="common">Orbweaver spider</name>
    <name type="synonym">Epeira ventricosa</name>
    <dbReference type="NCBI Taxonomy" id="182803"/>
    <lineage>
        <taxon>Eukaryota</taxon>
        <taxon>Metazoa</taxon>
        <taxon>Ecdysozoa</taxon>
        <taxon>Arthropoda</taxon>
        <taxon>Chelicerata</taxon>
        <taxon>Arachnida</taxon>
        <taxon>Araneae</taxon>
        <taxon>Araneomorphae</taxon>
        <taxon>Entelegynae</taxon>
        <taxon>Araneoidea</taxon>
        <taxon>Araneidae</taxon>
        <taxon>Araneus</taxon>
    </lineage>
</organism>
<keyword evidence="7" id="KW-0695">RNA-directed DNA polymerase</keyword>
<accession>A0A4Y2RAG7</accession>
<dbReference type="Gene3D" id="1.10.340.70">
    <property type="match status" value="1"/>
</dbReference>
<dbReference type="PANTHER" id="PTHR37984">
    <property type="entry name" value="PROTEIN CBG26694"/>
    <property type="match status" value="1"/>
</dbReference>
<evidence type="ECO:0000256" key="3">
    <source>
        <dbReference type="ARBA" id="ARBA00022695"/>
    </source>
</evidence>
<keyword evidence="3" id="KW-0548">Nucleotidyltransferase</keyword>
<protein>
    <recommendedName>
        <fullName evidence="1">RNA-directed DNA polymerase</fullName>
        <ecNumber evidence="1">2.7.7.49</ecNumber>
    </recommendedName>
</protein>
<dbReference type="FunFam" id="1.10.340.70:FF:000001">
    <property type="entry name" value="Retrovirus-related Pol polyprotein from transposon gypsy-like Protein"/>
    <property type="match status" value="1"/>
</dbReference>
<dbReference type="EC" id="2.7.7.49" evidence="1"/>
<keyword evidence="6" id="KW-0378">Hydrolase</keyword>
<dbReference type="Pfam" id="PF22938">
    <property type="entry name" value="Integrase_p58_C"/>
    <property type="match status" value="1"/>
</dbReference>
<evidence type="ECO:0000256" key="7">
    <source>
        <dbReference type="ARBA" id="ARBA00022918"/>
    </source>
</evidence>
<dbReference type="Pfam" id="PF17917">
    <property type="entry name" value="RT_RNaseH"/>
    <property type="match status" value="1"/>
</dbReference>
<dbReference type="SUPFAM" id="SSF56672">
    <property type="entry name" value="DNA/RNA polymerases"/>
    <property type="match status" value="1"/>
</dbReference>
<keyword evidence="5" id="KW-0255">Endonuclease</keyword>
<dbReference type="SUPFAM" id="SSF53098">
    <property type="entry name" value="Ribonuclease H-like"/>
    <property type="match status" value="1"/>
</dbReference>
<dbReference type="InterPro" id="IPR041373">
    <property type="entry name" value="RT_RNaseH"/>
</dbReference>
<dbReference type="InterPro" id="IPR043502">
    <property type="entry name" value="DNA/RNA_pol_sf"/>
</dbReference>
<evidence type="ECO:0000259" key="8">
    <source>
        <dbReference type="PROSITE" id="PS50994"/>
    </source>
</evidence>
<feature type="non-terminal residue" evidence="9">
    <location>
        <position position="1"/>
    </location>
</feature>
<dbReference type="GO" id="GO:0015074">
    <property type="term" value="P:DNA integration"/>
    <property type="evidence" value="ECO:0007669"/>
    <property type="project" value="InterPro"/>
</dbReference>
<dbReference type="Pfam" id="PF00665">
    <property type="entry name" value="rve"/>
    <property type="match status" value="1"/>
</dbReference>